<evidence type="ECO:0000256" key="7">
    <source>
        <dbReference type="ARBA" id="ARBA00025795"/>
    </source>
</evidence>
<sequence length="255" mass="27211">MQRAMLFAAIAVVAAVGAEAGGNFQIHGYRQTMEQLSVGEYFKPSAPEASGVPNTTAVFHRSPCPALNALTNHGYLPRSGKDIPKGVLKAAIMNVFNMANDTATTQVGQVPDIVSLDFLSKHNSPEHDASLVHTDAYFGHDPMDVNVTLADDLRAHADADGMIDTAAIAKVRKDRAILCETTNPECTFGENEKKKSFLQASLLLMAFGQGDSISAEHARSFLVEEKIPSDFVKAKEPVSVAALGKKSAELVAQAS</sequence>
<dbReference type="Proteomes" id="UP001165121">
    <property type="component" value="Unassembled WGS sequence"/>
</dbReference>
<dbReference type="GO" id="GO:0046872">
    <property type="term" value="F:metal ion binding"/>
    <property type="evidence" value="ECO:0007669"/>
    <property type="project" value="UniProtKB-KW"/>
</dbReference>
<feature type="signal peptide" evidence="8">
    <location>
        <begin position="1"/>
        <end position="20"/>
    </location>
</feature>
<evidence type="ECO:0000256" key="4">
    <source>
        <dbReference type="ARBA" id="ARBA00022723"/>
    </source>
</evidence>
<dbReference type="GO" id="GO:0004601">
    <property type="term" value="F:peroxidase activity"/>
    <property type="evidence" value="ECO:0007669"/>
    <property type="project" value="UniProtKB-KW"/>
</dbReference>
<evidence type="ECO:0000259" key="9">
    <source>
        <dbReference type="PROSITE" id="PS51405"/>
    </source>
</evidence>
<dbReference type="PANTHER" id="PTHR33577:SF9">
    <property type="entry name" value="PEROXIDASE STCC"/>
    <property type="match status" value="1"/>
</dbReference>
<evidence type="ECO:0000256" key="3">
    <source>
        <dbReference type="ARBA" id="ARBA00022617"/>
    </source>
</evidence>
<accession>A0A9W6Y525</accession>
<comment type="similarity">
    <text evidence="7">Belongs to the chloroperoxidase family.</text>
</comment>
<name>A0A9W6Y525_9STRA</name>
<keyword evidence="11" id="KW-1185">Reference proteome</keyword>
<organism evidence="10 11">
    <name type="scientific">Phytophthora fragariaefolia</name>
    <dbReference type="NCBI Taxonomy" id="1490495"/>
    <lineage>
        <taxon>Eukaryota</taxon>
        <taxon>Sar</taxon>
        <taxon>Stramenopiles</taxon>
        <taxon>Oomycota</taxon>
        <taxon>Peronosporomycetes</taxon>
        <taxon>Peronosporales</taxon>
        <taxon>Peronosporaceae</taxon>
        <taxon>Phytophthora</taxon>
    </lineage>
</organism>
<reference evidence="10" key="1">
    <citation type="submission" date="2023-04" db="EMBL/GenBank/DDBJ databases">
        <title>Phytophthora fragariaefolia NBRC 109709.</title>
        <authorList>
            <person name="Ichikawa N."/>
            <person name="Sato H."/>
            <person name="Tonouchi N."/>
        </authorList>
    </citation>
    <scope>NUCLEOTIDE SEQUENCE</scope>
    <source>
        <strain evidence="10">NBRC 109709</strain>
    </source>
</reference>
<dbReference type="InterPro" id="IPR036851">
    <property type="entry name" value="Chloroperoxidase-like_sf"/>
</dbReference>
<keyword evidence="8" id="KW-0732">Signal</keyword>
<dbReference type="PANTHER" id="PTHR33577">
    <property type="entry name" value="STERIGMATOCYSTIN BIOSYNTHESIS PEROXIDASE STCC-RELATED"/>
    <property type="match status" value="1"/>
</dbReference>
<evidence type="ECO:0000256" key="5">
    <source>
        <dbReference type="ARBA" id="ARBA00023002"/>
    </source>
</evidence>
<evidence type="ECO:0000313" key="10">
    <source>
        <dbReference type="EMBL" id="GMF53422.1"/>
    </source>
</evidence>
<evidence type="ECO:0000256" key="1">
    <source>
        <dbReference type="ARBA" id="ARBA00001970"/>
    </source>
</evidence>
<dbReference type="Gene3D" id="1.10.489.10">
    <property type="entry name" value="Chloroperoxidase-like"/>
    <property type="match status" value="1"/>
</dbReference>
<dbReference type="Pfam" id="PF01328">
    <property type="entry name" value="Peroxidase_2"/>
    <property type="match status" value="1"/>
</dbReference>
<dbReference type="EMBL" id="BSXT01003276">
    <property type="protein sequence ID" value="GMF53422.1"/>
    <property type="molecule type" value="Genomic_DNA"/>
</dbReference>
<dbReference type="InterPro" id="IPR000028">
    <property type="entry name" value="Chloroperoxidase"/>
</dbReference>
<feature type="chain" id="PRO_5040736807" evidence="8">
    <location>
        <begin position="21"/>
        <end position="255"/>
    </location>
</feature>
<keyword evidence="3" id="KW-0349">Heme</keyword>
<keyword evidence="4" id="KW-0479">Metal-binding</keyword>
<evidence type="ECO:0000256" key="2">
    <source>
        <dbReference type="ARBA" id="ARBA00022559"/>
    </source>
</evidence>
<evidence type="ECO:0000256" key="6">
    <source>
        <dbReference type="ARBA" id="ARBA00023004"/>
    </source>
</evidence>
<evidence type="ECO:0000256" key="8">
    <source>
        <dbReference type="SAM" id="SignalP"/>
    </source>
</evidence>
<dbReference type="OrthoDB" id="407298at2759"/>
<keyword evidence="5" id="KW-0560">Oxidoreductase</keyword>
<dbReference type="AlphaFoldDB" id="A0A9W6Y525"/>
<keyword evidence="6" id="KW-0408">Iron</keyword>
<evidence type="ECO:0000313" key="11">
    <source>
        <dbReference type="Proteomes" id="UP001165121"/>
    </source>
</evidence>
<dbReference type="PROSITE" id="PS51405">
    <property type="entry name" value="HEME_HALOPEROXIDASE"/>
    <property type="match status" value="1"/>
</dbReference>
<keyword evidence="2" id="KW-0575">Peroxidase</keyword>
<dbReference type="SUPFAM" id="SSF47571">
    <property type="entry name" value="Cloroperoxidase"/>
    <property type="match status" value="1"/>
</dbReference>
<comment type="caution">
    <text evidence="10">The sequence shown here is derived from an EMBL/GenBank/DDBJ whole genome shotgun (WGS) entry which is preliminary data.</text>
</comment>
<feature type="domain" description="Heme haloperoxidase family profile" evidence="9">
    <location>
        <begin position="38"/>
        <end position="252"/>
    </location>
</feature>
<gene>
    <name evidence="10" type="ORF">Pfra01_002208900</name>
</gene>
<comment type="cofactor">
    <cofactor evidence="1">
        <name>heme b</name>
        <dbReference type="ChEBI" id="CHEBI:60344"/>
    </cofactor>
</comment>
<protein>
    <submittedName>
        <fullName evidence="10">Unnamed protein product</fullName>
    </submittedName>
</protein>
<proteinExistence type="inferred from homology"/>